<accession>A0A8S5N303</accession>
<name>A0A8S5N303_9CAUD</name>
<proteinExistence type="predicted"/>
<reference evidence="1" key="1">
    <citation type="journal article" date="2021" name="Proc. Natl. Acad. Sci. U.S.A.">
        <title>A Catalog of Tens of Thousands of Viruses from Human Metagenomes Reveals Hidden Associations with Chronic Diseases.</title>
        <authorList>
            <person name="Tisza M.J."/>
            <person name="Buck C.B."/>
        </authorList>
    </citation>
    <scope>NUCLEOTIDE SEQUENCE</scope>
    <source>
        <strain evidence="1">Cttxo15</strain>
    </source>
</reference>
<dbReference type="Gene3D" id="1.20.5.780">
    <property type="entry name" value="Single helix bin"/>
    <property type="match status" value="1"/>
</dbReference>
<evidence type="ECO:0000313" key="1">
    <source>
        <dbReference type="EMBL" id="DAD88523.1"/>
    </source>
</evidence>
<organism evidence="1">
    <name type="scientific">Podoviridae sp. cttxo15</name>
    <dbReference type="NCBI Taxonomy" id="2826584"/>
    <lineage>
        <taxon>Viruses</taxon>
        <taxon>Duplodnaviria</taxon>
        <taxon>Heunggongvirae</taxon>
        <taxon>Uroviricota</taxon>
        <taxon>Caudoviricetes</taxon>
    </lineage>
</organism>
<protein>
    <submittedName>
        <fullName evidence="1">NikA, BACTERIAL CONJUGATION, RELAXASE, DNA</fullName>
    </submittedName>
</protein>
<dbReference type="EMBL" id="BK015041">
    <property type="protein sequence ID" value="DAD88523.1"/>
    <property type="molecule type" value="Genomic_DNA"/>
</dbReference>
<sequence length="52" mass="5841">MIEAEQAKKKDDTINIRVKARDKVLLQQYASAGGYRSLSEYLLARGLERATA</sequence>